<keyword evidence="3" id="KW-0520">NAD</keyword>
<gene>
    <name evidence="8" type="primary">soxA</name>
    <name evidence="8" type="ORF">GCM10011401_13110</name>
</gene>
<dbReference type="SUPFAM" id="SSF101790">
    <property type="entry name" value="Aminomethyltransferase beta-barrel domain"/>
    <property type="match status" value="1"/>
</dbReference>
<dbReference type="InterPro" id="IPR028896">
    <property type="entry name" value="GcvT/YgfZ/DmdA"/>
</dbReference>
<keyword evidence="3" id="KW-0547">Nucleotide-binding</keyword>
<comment type="cofactor">
    <cofactor evidence="3">
        <name>NAD(+)</name>
        <dbReference type="ChEBI" id="CHEBI:57540"/>
    </cofactor>
    <text evidence="3">Binds 1 NAD(+) per subunit.</text>
</comment>
<keyword evidence="3" id="KW-0963">Cytoplasm</keyword>
<keyword evidence="2 3" id="KW-0560">Oxidoreductase</keyword>
<feature type="domain" description="Aminomethyltransferase C-terminal" evidence="6">
    <location>
        <begin position="873"/>
        <end position="960"/>
    </location>
</feature>
<reference evidence="8" key="1">
    <citation type="journal article" date="2014" name="Int. J. Syst. Evol. Microbiol.">
        <title>Complete genome sequence of Corynebacterium casei LMG S-19264T (=DSM 44701T), isolated from a smear-ripened cheese.</title>
        <authorList>
            <consortium name="US DOE Joint Genome Institute (JGI-PGF)"/>
            <person name="Walter F."/>
            <person name="Albersmeier A."/>
            <person name="Kalinowski J."/>
            <person name="Ruckert C."/>
        </authorList>
    </citation>
    <scope>NUCLEOTIDE SEQUENCE</scope>
    <source>
        <strain evidence="8">CGMCC 1.15388</strain>
    </source>
</reference>
<protein>
    <recommendedName>
        <fullName evidence="3">Sarcosine oxidase subunit alpha</fullName>
        <ecNumber evidence="3">1.5.3.24</ecNumber>
    </recommendedName>
</protein>
<dbReference type="InterPro" id="IPR006222">
    <property type="entry name" value="GCVT_N"/>
</dbReference>
<comment type="catalytic activity">
    <reaction evidence="3">
        <text>sarcosine + (6S)-5,6,7,8-tetrahydrofolate + O2 = (6R)-5,10-methylene-5,6,7,8-tetrahydrofolate + glycine + H2O2</text>
        <dbReference type="Rhea" id="RHEA:70455"/>
        <dbReference type="ChEBI" id="CHEBI:15379"/>
        <dbReference type="ChEBI" id="CHEBI:15636"/>
        <dbReference type="ChEBI" id="CHEBI:16240"/>
        <dbReference type="ChEBI" id="CHEBI:57305"/>
        <dbReference type="ChEBI" id="CHEBI:57433"/>
        <dbReference type="ChEBI" id="CHEBI:57453"/>
        <dbReference type="EC" id="1.5.3.24"/>
    </reaction>
</comment>
<dbReference type="InterPro" id="IPR042204">
    <property type="entry name" value="2Fe-2S-bd_N"/>
</dbReference>
<accession>A0A917ARE1</accession>
<dbReference type="PIRSF" id="PIRSF037980">
    <property type="entry name" value="SoxA"/>
    <property type="match status" value="1"/>
</dbReference>
<evidence type="ECO:0000256" key="2">
    <source>
        <dbReference type="ARBA" id="ARBA00023002"/>
    </source>
</evidence>
<dbReference type="Gene3D" id="3.50.50.60">
    <property type="entry name" value="FAD/NAD(P)-binding domain"/>
    <property type="match status" value="1"/>
</dbReference>
<evidence type="ECO:0000256" key="3">
    <source>
        <dbReference type="PIRNR" id="PIRNR037980"/>
    </source>
</evidence>
<dbReference type="Proteomes" id="UP000633136">
    <property type="component" value="Unassembled WGS sequence"/>
</dbReference>
<sequence length="968" mass="103848">MTQKPHRLPAAAVPSAQPDPQKQLSLSVDGHDVEALSGDTVASALLASGRIRVGDSPYLGRPRGIFAAGVEEPNALIEVQAPGPTEVHESMLQATSVEAAQGMGARTLSGLGTLDPGDDRAYYDHKHVHTDVLVVGAGPAGLAAAREATRSGARTMLLDEQSQPGGSLLSERETQVDGSPAQAWAKRAADEIRSSAEGRYLPRTTAIGSYDSNYVVAVERRGAGISGPLPDGVSRERVWHIRAAQVVLSTGAHERPLVFENNDRPGVMLSSAVRTYLNRFGVLAGERIALVTTNDAAYDTAEDIHAAGGTVAAVIDTRPDNGPRRDRLRRLGIEVIPGSAVADTSADDEGLLRSVTVTALDEDGLAVGAPREIEADVLGVSGGWSPVLHLHTHRQGRLTWNDSLRAFLPAAPVTGQHLGGSLSGSYDLPSALSTGAQAGAAAAGASGFPHSAAVPTAAADPVSPPRPLWVVPSLRGERPEDYRNHFVDLQRDQTVADVLRAVGAGMESIEHVKRYTSISTAHDQGKTSSLALLGTLAHALGRNNPEGIGITAFRPPYTPVSFAALAGRRRGELFDPARLTPMHSWHVRRGAEFEDVGQWKRPWYYPQQGEDMDAAVLRECAAARESVAFMDASTLGKIEIRGQDAGEFLNRIYTNAFKKLAPGKARYGVQCTPDGMIFDDGVTLRLAEDRYLMTTTTGGAADVLDWLEEWLQTEWPELDVVCTSVTEQYATVAVVGPKSRDVVAQLAPDLDVSAEGFEFMGFRETVLASGIPARICRISFSGELAFEINVASWYGLQVWEDVAAAGAEYCITPYGTETMHVLRAEKGFIIVGQDTDGTVTPQDAGMSWVISQRKDFIGRRSYSRPDNLREDRKQLVSVLPKDPQLRLPEGAHLLDADTDRSEVPVPMQGWVTSSYRSAALERTFGLALVRAGFSRIGETMRVPVGDALVDVEIGPTVLYDPEGTRRDG</sequence>
<feature type="region of interest" description="Disordered" evidence="4">
    <location>
        <begin position="161"/>
        <end position="180"/>
    </location>
</feature>
<comment type="subcellular location">
    <subcellularLocation>
        <location evidence="3">Cytoplasm</location>
    </subcellularLocation>
</comment>
<evidence type="ECO:0000259" key="6">
    <source>
        <dbReference type="Pfam" id="PF08669"/>
    </source>
</evidence>
<proteinExistence type="inferred from homology"/>
<dbReference type="Pfam" id="PF08669">
    <property type="entry name" value="GCV_T_C"/>
    <property type="match status" value="1"/>
</dbReference>
<evidence type="ECO:0000313" key="9">
    <source>
        <dbReference type="Proteomes" id="UP000633136"/>
    </source>
</evidence>
<dbReference type="GO" id="GO:0005737">
    <property type="term" value="C:cytoplasm"/>
    <property type="evidence" value="ECO:0007669"/>
    <property type="project" value="UniProtKB-SubCell"/>
</dbReference>
<dbReference type="SUPFAM" id="SSF51905">
    <property type="entry name" value="FAD/NAD(P)-binding domain"/>
    <property type="match status" value="1"/>
</dbReference>
<dbReference type="Pfam" id="PF13510">
    <property type="entry name" value="Fer2_4"/>
    <property type="match status" value="1"/>
</dbReference>
<dbReference type="Pfam" id="PF01571">
    <property type="entry name" value="GCV_T"/>
    <property type="match status" value="1"/>
</dbReference>
<evidence type="ECO:0000259" key="5">
    <source>
        <dbReference type="Pfam" id="PF01571"/>
    </source>
</evidence>
<dbReference type="PANTHER" id="PTHR43757">
    <property type="entry name" value="AMINOMETHYLTRANSFERASE"/>
    <property type="match status" value="1"/>
</dbReference>
<dbReference type="EMBL" id="BMIS01000004">
    <property type="protein sequence ID" value="GGE67146.1"/>
    <property type="molecule type" value="Genomic_DNA"/>
</dbReference>
<organism evidence="8 9">
    <name type="scientific">Nesterenkonia cremea</name>
    <dbReference type="NCBI Taxonomy" id="1882340"/>
    <lineage>
        <taxon>Bacteria</taxon>
        <taxon>Bacillati</taxon>
        <taxon>Actinomycetota</taxon>
        <taxon>Actinomycetes</taxon>
        <taxon>Micrococcales</taxon>
        <taxon>Micrococcaceae</taxon>
        <taxon>Nesterenkonia</taxon>
    </lineage>
</organism>
<keyword evidence="9" id="KW-1185">Reference proteome</keyword>
<comment type="similarity">
    <text evidence="1 3">Belongs to the GcvT family.</text>
</comment>
<evidence type="ECO:0000259" key="7">
    <source>
        <dbReference type="Pfam" id="PF17806"/>
    </source>
</evidence>
<dbReference type="GO" id="GO:0000166">
    <property type="term" value="F:nucleotide binding"/>
    <property type="evidence" value="ECO:0007669"/>
    <property type="project" value="UniProtKB-KW"/>
</dbReference>
<dbReference type="GO" id="GO:0046653">
    <property type="term" value="P:tetrahydrofolate metabolic process"/>
    <property type="evidence" value="ECO:0007669"/>
    <property type="project" value="UniProtKB-UniRule"/>
</dbReference>
<dbReference type="NCBIfam" id="TIGR01372">
    <property type="entry name" value="soxA"/>
    <property type="match status" value="1"/>
</dbReference>
<evidence type="ECO:0000256" key="4">
    <source>
        <dbReference type="SAM" id="MobiDB-lite"/>
    </source>
</evidence>
<dbReference type="PRINTS" id="PR00411">
    <property type="entry name" value="PNDRDTASEI"/>
</dbReference>
<feature type="domain" description="SoxA A3" evidence="7">
    <location>
        <begin position="484"/>
        <end position="568"/>
    </location>
</feature>
<dbReference type="InterPro" id="IPR027266">
    <property type="entry name" value="TrmE/GcvT-like"/>
</dbReference>
<evidence type="ECO:0000256" key="1">
    <source>
        <dbReference type="ARBA" id="ARBA00008609"/>
    </source>
</evidence>
<dbReference type="EC" id="1.5.3.24" evidence="3"/>
<dbReference type="SUPFAM" id="SSF103025">
    <property type="entry name" value="Folate-binding domain"/>
    <property type="match status" value="1"/>
</dbReference>
<dbReference type="InterPro" id="IPR013977">
    <property type="entry name" value="GcvT_C"/>
</dbReference>
<dbReference type="GO" id="GO:0008115">
    <property type="term" value="F:sarcosine oxidase activity"/>
    <property type="evidence" value="ECO:0007669"/>
    <property type="project" value="UniProtKB-UniRule"/>
</dbReference>
<name>A0A917ARE1_9MICC</name>
<dbReference type="Gene3D" id="3.30.1360.120">
    <property type="entry name" value="Probable tRNA modification gtpase trme, domain 1"/>
    <property type="match status" value="1"/>
</dbReference>
<dbReference type="Gene3D" id="3.10.20.440">
    <property type="entry name" value="2Fe-2S iron-sulphur cluster binding domain, sarcosine oxidase, alpha subunit, N-terminal domain"/>
    <property type="match status" value="1"/>
</dbReference>
<dbReference type="InterPro" id="IPR041117">
    <property type="entry name" value="SoxA_A3"/>
</dbReference>
<dbReference type="InterPro" id="IPR006277">
    <property type="entry name" value="Sarcosine_oxidase_asu"/>
</dbReference>
<dbReference type="InterPro" id="IPR029043">
    <property type="entry name" value="GcvT/YgfZ_C"/>
</dbReference>
<dbReference type="InterPro" id="IPR036188">
    <property type="entry name" value="FAD/NAD-bd_sf"/>
</dbReference>
<dbReference type="PRINTS" id="PR00368">
    <property type="entry name" value="FADPNR"/>
</dbReference>
<dbReference type="AlphaFoldDB" id="A0A917ARE1"/>
<dbReference type="PANTHER" id="PTHR43757:SF2">
    <property type="entry name" value="AMINOMETHYLTRANSFERASE, MITOCHONDRIAL"/>
    <property type="match status" value="1"/>
</dbReference>
<comment type="caution">
    <text evidence="8">The sequence shown here is derived from an EMBL/GenBank/DDBJ whole genome shotgun (WGS) entry which is preliminary data.</text>
</comment>
<evidence type="ECO:0000313" key="8">
    <source>
        <dbReference type="EMBL" id="GGE67146.1"/>
    </source>
</evidence>
<feature type="region of interest" description="Disordered" evidence="4">
    <location>
        <begin position="1"/>
        <end position="24"/>
    </location>
</feature>
<reference evidence="8" key="2">
    <citation type="submission" date="2020-09" db="EMBL/GenBank/DDBJ databases">
        <authorList>
            <person name="Sun Q."/>
            <person name="Zhou Y."/>
        </authorList>
    </citation>
    <scope>NUCLEOTIDE SEQUENCE</scope>
    <source>
        <strain evidence="8">CGMCC 1.15388</strain>
    </source>
</reference>
<feature type="domain" description="GCVT N-terminal" evidence="5">
    <location>
        <begin position="582"/>
        <end position="854"/>
    </location>
</feature>
<dbReference type="Pfam" id="PF12831">
    <property type="entry name" value="FAD_oxidored"/>
    <property type="match status" value="1"/>
</dbReference>
<dbReference type="RefSeq" id="WP_188683903.1">
    <property type="nucleotide sequence ID" value="NZ_BMIS01000004.1"/>
</dbReference>
<dbReference type="Pfam" id="PF17806">
    <property type="entry name" value="SO_alpha_A3"/>
    <property type="match status" value="1"/>
</dbReference>